<dbReference type="Gene3D" id="3.90.70.10">
    <property type="entry name" value="Cysteine proteinases"/>
    <property type="match status" value="1"/>
</dbReference>
<dbReference type="Pfam" id="PF01471">
    <property type="entry name" value="PG_binding_1"/>
    <property type="match status" value="1"/>
</dbReference>
<dbReference type="InterPro" id="IPR036365">
    <property type="entry name" value="PGBD-like_sf"/>
</dbReference>
<name>A0A1I5T6E8_9GAMM</name>
<dbReference type="PANTHER" id="PTHR35894:SF1">
    <property type="entry name" value="PHOSPHORIBULOKINASE _ URIDINE KINASE FAMILY"/>
    <property type="match status" value="1"/>
</dbReference>
<evidence type="ECO:0000313" key="4">
    <source>
        <dbReference type="Proteomes" id="UP000182692"/>
    </source>
</evidence>
<dbReference type="InterPro" id="IPR032389">
    <property type="entry name" value="GspB_C"/>
</dbReference>
<reference evidence="3 4" key="1">
    <citation type="submission" date="2016-10" db="EMBL/GenBank/DDBJ databases">
        <authorList>
            <person name="de Groot N.N."/>
        </authorList>
    </citation>
    <scope>NUCLEOTIDE SEQUENCE [LARGE SCALE GENOMIC DNA]</scope>
    <source>
        <strain evidence="3 4">DSM 15893</strain>
    </source>
</reference>
<dbReference type="Gene3D" id="1.10.101.10">
    <property type="entry name" value="PGBD-like superfamily/PGBD"/>
    <property type="match status" value="1"/>
</dbReference>
<feature type="domain" description="AAA+ ATPase" evidence="2">
    <location>
        <begin position="42"/>
        <end position="195"/>
    </location>
</feature>
<feature type="region of interest" description="Disordered" evidence="1">
    <location>
        <begin position="626"/>
        <end position="649"/>
    </location>
</feature>
<dbReference type="AlphaFoldDB" id="A0A1I5T6E8"/>
<dbReference type="Proteomes" id="UP000182692">
    <property type="component" value="Unassembled WGS sequence"/>
</dbReference>
<dbReference type="InterPro" id="IPR036366">
    <property type="entry name" value="PGBDSf"/>
</dbReference>
<accession>A0A1I5T6E8</accession>
<dbReference type="InterPro" id="IPR003593">
    <property type="entry name" value="AAA+_ATPase"/>
</dbReference>
<dbReference type="RefSeq" id="WP_074927635.1">
    <property type="nucleotide sequence ID" value="NZ_FOWR01000024.1"/>
</dbReference>
<dbReference type="InterPro" id="IPR048809">
    <property type="entry name" value="GspA_C39-like"/>
</dbReference>
<proteinExistence type="predicted"/>
<dbReference type="GO" id="GO:0015627">
    <property type="term" value="C:type II protein secretion system complex"/>
    <property type="evidence" value="ECO:0007669"/>
    <property type="project" value="InterPro"/>
</dbReference>
<dbReference type="PANTHER" id="PTHR35894">
    <property type="entry name" value="GENERAL SECRETION PATHWAY PROTEIN A-RELATED"/>
    <property type="match status" value="1"/>
</dbReference>
<evidence type="ECO:0000256" key="1">
    <source>
        <dbReference type="SAM" id="MobiDB-lite"/>
    </source>
</evidence>
<dbReference type="InterPro" id="IPR027417">
    <property type="entry name" value="P-loop_NTPase"/>
</dbReference>
<dbReference type="GeneID" id="35870339"/>
<gene>
    <name evidence="3" type="ORF">SAMN03084138_03113</name>
</gene>
<dbReference type="STRING" id="1121869.SAMN03084138_03113"/>
<evidence type="ECO:0000259" key="2">
    <source>
        <dbReference type="SMART" id="SM00382"/>
    </source>
</evidence>
<dbReference type="OrthoDB" id="9780149at2"/>
<dbReference type="SUPFAM" id="SSF47090">
    <property type="entry name" value="PGBD-like"/>
    <property type="match status" value="1"/>
</dbReference>
<dbReference type="SMART" id="SM00382">
    <property type="entry name" value="AAA"/>
    <property type="match status" value="1"/>
</dbReference>
<dbReference type="Pfam" id="PF21327">
    <property type="entry name" value="GspA_C39-like"/>
    <property type="match status" value="1"/>
</dbReference>
<dbReference type="EMBL" id="FOWR01000024">
    <property type="protein sequence ID" value="SFP78548.1"/>
    <property type="molecule type" value="Genomic_DNA"/>
</dbReference>
<dbReference type="InterPro" id="IPR052026">
    <property type="entry name" value="ExeA_AAA_ATPase_DNA-bind"/>
</dbReference>
<feature type="compositionally biased region" description="Low complexity" evidence="1">
    <location>
        <begin position="628"/>
        <end position="643"/>
    </location>
</feature>
<protein>
    <submittedName>
        <fullName evidence="3">General secretion pathway protein A</fullName>
    </submittedName>
</protein>
<dbReference type="Pfam" id="PF16537">
    <property type="entry name" value="T2SSB"/>
    <property type="match status" value="1"/>
</dbReference>
<dbReference type="InterPro" id="IPR002477">
    <property type="entry name" value="Peptidoglycan-bd-like"/>
</dbReference>
<dbReference type="Gene3D" id="3.40.50.300">
    <property type="entry name" value="P-loop containing nucleotide triphosphate hydrolases"/>
    <property type="match status" value="1"/>
</dbReference>
<evidence type="ECO:0000313" key="3">
    <source>
        <dbReference type="EMBL" id="SFP78548.1"/>
    </source>
</evidence>
<dbReference type="CDD" id="cd00009">
    <property type="entry name" value="AAA"/>
    <property type="match status" value="1"/>
</dbReference>
<organism evidence="3 4">
    <name type="scientific">Enterovibrio norvegicus DSM 15893</name>
    <dbReference type="NCBI Taxonomy" id="1121869"/>
    <lineage>
        <taxon>Bacteria</taxon>
        <taxon>Pseudomonadati</taxon>
        <taxon>Pseudomonadota</taxon>
        <taxon>Gammaproteobacteria</taxon>
        <taxon>Vibrionales</taxon>
        <taxon>Vibrionaceae</taxon>
        <taxon>Enterovibrio</taxon>
    </lineage>
</organism>
<dbReference type="SUPFAM" id="SSF52540">
    <property type="entry name" value="P-loop containing nucleoside triphosphate hydrolases"/>
    <property type="match status" value="1"/>
</dbReference>
<dbReference type="Pfam" id="PF13401">
    <property type="entry name" value="AAA_22"/>
    <property type="match status" value="1"/>
</dbReference>
<sequence>MYQDFFRLSESPFAIVPNPKFYFLSERHKEALSHVLSGIEDGGGLALLTGEVGTGKTTTMKALLERMPEQSQVATILNPSVSVLELMQTLCDELGIEYARDDGFKPLNDAISAKLHDNDQQGIQTILLVDEAQHLMPDVLEQLRLLTNIETSQRKLLKVILIGQPELQEMLRQQHLRQLAQRITARYHLMPLTAQEVRQYILHRLSCADRLDPLFDDGAFKVIARDSGGIPRLINLVCDQSLKMAHRDSKQRITAKIATKASKEVLNWQSVSSHAERHGFMRYWPVYLGAIGGAALLAVAIRWGLDGNSSPAPTVANVNTAPKEQTERVPAPTVKEVPAPIVVDVAIKKSPERDASTPNVSSGQASAPQSLSNLPATVETVAFAELAKQSLSAGSAMQALYRLWGFEADVLAAGCSSDVRGELACYKATLPLTQLLSIDRPAVLTMNGPVGQRWFAVLYGMGDGQFELLSGGQRVMVSEAFFKQAWTGDALLLWRPPQANPATLSIGQRSERVRWLDQRLNLVLGETGVASDRFGPNLRAKVRDFQRSKGLDADGYAGPITLMVLDTVLTLPGPTLASSIEATQSESAALAQGDIVVLPMTSDTSLALTPLPESKPVVVAITKPAPTSNASQAAEKASASSEQPVTEANAEVTTITASGNGASNPDGDLNLEDLDLSSLSPELALKVQNALGGDRARGLDAKLGRTDGKSNVVSIADISSQMFDRLPKMDFQTHIYASDAQRSWVKVNGRETKEGQFVADGVLLRGIEPQQVVVQFEDSLIAIPALTSW</sequence>
<dbReference type="GO" id="GO:0016887">
    <property type="term" value="F:ATP hydrolysis activity"/>
    <property type="evidence" value="ECO:0007669"/>
    <property type="project" value="InterPro"/>
</dbReference>
<dbReference type="InterPro" id="IPR049945">
    <property type="entry name" value="AAA_22"/>
</dbReference>